<dbReference type="Gene3D" id="3.30.70.270">
    <property type="match status" value="1"/>
</dbReference>
<dbReference type="GO" id="GO:0052621">
    <property type="term" value="F:diguanylate cyclase activity"/>
    <property type="evidence" value="ECO:0007669"/>
    <property type="project" value="UniProtKB-EC"/>
</dbReference>
<dbReference type="CDD" id="cd01949">
    <property type="entry name" value="GGDEF"/>
    <property type="match status" value="1"/>
</dbReference>
<dbReference type="SUPFAM" id="SSF55073">
    <property type="entry name" value="Nucleotide cyclase"/>
    <property type="match status" value="1"/>
</dbReference>
<evidence type="ECO:0000259" key="2">
    <source>
        <dbReference type="PROSITE" id="PS50042"/>
    </source>
</evidence>
<evidence type="ECO:0000259" key="3">
    <source>
        <dbReference type="PROSITE" id="PS50887"/>
    </source>
</evidence>
<keyword evidence="5" id="KW-1185">Reference proteome</keyword>
<dbReference type="AlphaFoldDB" id="A0A7L9U3Q4"/>
<dbReference type="InterPro" id="IPR014710">
    <property type="entry name" value="RmlC-like_jellyroll"/>
</dbReference>
<dbReference type="PROSITE" id="PS50887">
    <property type="entry name" value="GGDEF"/>
    <property type="match status" value="1"/>
</dbReference>
<dbReference type="InterPro" id="IPR029787">
    <property type="entry name" value="Nucleotide_cyclase"/>
</dbReference>
<organism evidence="4 5">
    <name type="scientific">Massilia litorea</name>
    <dbReference type="NCBI Taxonomy" id="2769491"/>
    <lineage>
        <taxon>Bacteria</taxon>
        <taxon>Pseudomonadati</taxon>
        <taxon>Pseudomonadota</taxon>
        <taxon>Betaproteobacteria</taxon>
        <taxon>Burkholderiales</taxon>
        <taxon>Oxalobacteraceae</taxon>
        <taxon>Telluria group</taxon>
        <taxon>Massilia</taxon>
    </lineage>
</organism>
<dbReference type="GO" id="GO:0005886">
    <property type="term" value="C:plasma membrane"/>
    <property type="evidence" value="ECO:0007669"/>
    <property type="project" value="TreeGrafter"/>
</dbReference>
<dbReference type="SMART" id="SM00267">
    <property type="entry name" value="GGDEF"/>
    <property type="match status" value="1"/>
</dbReference>
<evidence type="ECO:0000313" key="4">
    <source>
        <dbReference type="EMBL" id="QOL49701.1"/>
    </source>
</evidence>
<dbReference type="Pfam" id="PF00027">
    <property type="entry name" value="cNMP_binding"/>
    <property type="match status" value="1"/>
</dbReference>
<dbReference type="NCBIfam" id="TIGR00254">
    <property type="entry name" value="GGDEF"/>
    <property type="match status" value="1"/>
</dbReference>
<dbReference type="InterPro" id="IPR050469">
    <property type="entry name" value="Diguanylate_Cyclase"/>
</dbReference>
<feature type="domain" description="Cyclic nucleotide-binding" evidence="2">
    <location>
        <begin position="73"/>
        <end position="157"/>
    </location>
</feature>
<dbReference type="EC" id="2.7.7.65" evidence="1"/>
<gene>
    <name evidence="4" type="ORF">LPB04_22975</name>
</gene>
<dbReference type="PANTHER" id="PTHR45138:SF24">
    <property type="entry name" value="DIGUANYLATE CYCLASE DGCC-RELATED"/>
    <property type="match status" value="1"/>
</dbReference>
<proteinExistence type="predicted"/>
<dbReference type="InterPro" id="IPR043128">
    <property type="entry name" value="Rev_trsase/Diguanyl_cyclase"/>
</dbReference>
<evidence type="ECO:0000313" key="5">
    <source>
        <dbReference type="Proteomes" id="UP000593875"/>
    </source>
</evidence>
<dbReference type="PROSITE" id="PS50042">
    <property type="entry name" value="CNMP_BINDING_3"/>
    <property type="match status" value="1"/>
</dbReference>
<name>A0A7L9U3Q4_9BURK</name>
<evidence type="ECO:0000256" key="1">
    <source>
        <dbReference type="ARBA" id="ARBA00012528"/>
    </source>
</evidence>
<dbReference type="GO" id="GO:0043709">
    <property type="term" value="P:cell adhesion involved in single-species biofilm formation"/>
    <property type="evidence" value="ECO:0007669"/>
    <property type="project" value="TreeGrafter"/>
</dbReference>
<dbReference type="GO" id="GO:1902201">
    <property type="term" value="P:negative regulation of bacterial-type flagellum-dependent cell motility"/>
    <property type="evidence" value="ECO:0007669"/>
    <property type="project" value="TreeGrafter"/>
</dbReference>
<dbReference type="FunFam" id="3.30.70.270:FF:000001">
    <property type="entry name" value="Diguanylate cyclase domain protein"/>
    <property type="match status" value="1"/>
</dbReference>
<dbReference type="EMBL" id="CP062941">
    <property type="protein sequence ID" value="QOL49701.1"/>
    <property type="molecule type" value="Genomic_DNA"/>
</dbReference>
<dbReference type="KEGG" id="mlir:LPB04_22975"/>
<protein>
    <recommendedName>
        <fullName evidence="1">diguanylate cyclase</fullName>
        <ecNumber evidence="1">2.7.7.65</ecNumber>
    </recommendedName>
</protein>
<feature type="domain" description="GGDEF" evidence="3">
    <location>
        <begin position="209"/>
        <end position="340"/>
    </location>
</feature>
<dbReference type="Proteomes" id="UP000593875">
    <property type="component" value="Chromosome"/>
</dbReference>
<dbReference type="Gene3D" id="2.60.120.10">
    <property type="entry name" value="Jelly Rolls"/>
    <property type="match status" value="1"/>
</dbReference>
<dbReference type="InterPro" id="IPR000160">
    <property type="entry name" value="GGDEF_dom"/>
</dbReference>
<dbReference type="Pfam" id="PF00990">
    <property type="entry name" value="GGDEF"/>
    <property type="match status" value="1"/>
</dbReference>
<dbReference type="InterPro" id="IPR000595">
    <property type="entry name" value="cNMP-bd_dom"/>
</dbReference>
<reference evidence="4 5" key="1">
    <citation type="submission" date="2020-10" db="EMBL/GenBank/DDBJ databases">
        <title>Genome sequencing of Massilia sp. LPB0304.</title>
        <authorList>
            <person name="Kim J."/>
        </authorList>
    </citation>
    <scope>NUCLEOTIDE SEQUENCE [LARGE SCALE GENOMIC DNA]</scope>
    <source>
        <strain evidence="4 5">LPB0304</strain>
    </source>
</reference>
<sequence>MVYHEVFIVAIQRPTRRIVLKLIGPFRDSGYTVDKLELFRGADTAAAAVALADCEVVQLAAGEAIEDAVRARLYIVLSGMLEVETDGHAGTSDGNVNRILPGESVGEQSVLDDAANLDAVHAVEETCLLVIESQLAWELIDQSNAVARNLLRLMSFRIRAANALLRRRQKLGEFYRQLSLNDTLTGLYNRAWLADMLPKLVGRARAQGSPLSLLMVDLDNFKKFNDTHGHLVGDAALCAAANVIRDGLRPSDFAVRYGGEELMAVLPETTVELARMVADRLCHQMREAVLFPDMRVPMPHLTACFGVAVLDPNGDETSLIEAADAALYRAKEAGRNCVSV</sequence>
<dbReference type="CDD" id="cd00038">
    <property type="entry name" value="CAP_ED"/>
    <property type="match status" value="1"/>
</dbReference>
<accession>A0A7L9U3Q4</accession>
<dbReference type="SUPFAM" id="SSF51206">
    <property type="entry name" value="cAMP-binding domain-like"/>
    <property type="match status" value="1"/>
</dbReference>
<dbReference type="InterPro" id="IPR018490">
    <property type="entry name" value="cNMP-bd_dom_sf"/>
</dbReference>
<dbReference type="PANTHER" id="PTHR45138">
    <property type="entry name" value="REGULATORY COMPONENTS OF SENSORY TRANSDUCTION SYSTEM"/>
    <property type="match status" value="1"/>
</dbReference>